<gene>
    <name evidence="7" type="primary">Dsim\GD22251</name>
    <name evidence="7" type="ORF">Dsim_GD22251</name>
</gene>
<dbReference type="Gene3D" id="3.30.560.10">
    <property type="entry name" value="Glucose Oxidase, domain 3"/>
    <property type="match status" value="2"/>
</dbReference>
<dbReference type="Pfam" id="PF00732">
    <property type="entry name" value="GMC_oxred_N"/>
    <property type="match status" value="2"/>
</dbReference>
<evidence type="ECO:0000256" key="5">
    <source>
        <dbReference type="SAM" id="MobiDB-lite"/>
    </source>
</evidence>
<dbReference type="OMA" id="SEYWECA"/>
<sequence>MQNSPAPCAWYLPWSLAAQQQHQQKMLQMQSPFLDKMGATTVGGIFAGQPQMQQQLSPNTAAAPPANYQQPALHPSAAPGAPHFHMGSPYSHLAPQLLNAGQLNQNALMHSAMFSSLPLGAYYAPAAGAAFGVEFVKDQKLYHVRATKEVVLSGGSVNSPQLLMLSGVGPRKELAKHRIPLIKELSVGENLQDHIGLGGLTFLVNQPVSIVENRFHTMSTVLQYAVFGQGPLTILGGVEGLAYVNTKYANSSLDWPDIEFHFVSGSTNSDGGSQLRKAHGLTDAFYRAVFEPINNRDAWSIIPMLLRPRSVGSIRLRSGNPFDYPYIFPNYLTDDFDMKTLIEGVKIAVALSRTKAMQRFGSRISSIRWPGCEQVPLFTDAFWEWESTSVVAQFFSVDSSGLGISLMQSVAIALNASSLALANNTAWPLHHEPPEDRLEIESYDYIVVGAGSAGSIVASRLSELCQVKVLLLEEGQLPPLESEIFGLTGALHHDERYMFLEEAVPNPKCCQAMESTHGCVWWHGRMMGGGGAINGNIYVPGSQENFKRWNSTGWDWTQVRKTFSRLQQRLNPSYLQPNKLNLKLANLIYSGSAELGVPRMKQPLIAGATFGYTHHVPVTVNQGRRASSARLYLANDQVNRRANLKVIRGAQVQKVQLNAEGSRATGVIYTVNGVEHTAKTSGEVILSAGTLNSAKLLLFSGIGPREELQRWNITTHQDLPVGRNLQDHGMMPLFLLFGSNCAVNSTRDPTENPYAPVSVTQYLLENQKGPLASGFYMMGYINSSSPSSSRGEPDLHVVAHTLLPKGSTGSFGYLGFRPELVQAQQNILQKGDLLQIMGSLLRPLSHGRVSLLSKNSADQAKIENHYGEALEDQQTLLRYVRYIQKLSKTRPFRRCGLRLWKPPLSECDTLAADSDDYWLCYIRYFYVGAWHSVGTCRMAPRKEVDSEEDGGVVDERLRVHGVKGLRVVDASIMPELPAGNTNGPAMMIGEKGAQMILDDREANNEVVQEC</sequence>
<dbReference type="SUPFAM" id="SSF51905">
    <property type="entry name" value="FAD/NAD(P)-binding domain"/>
    <property type="match status" value="2"/>
</dbReference>
<dbReference type="Gene3D" id="3.50.50.60">
    <property type="entry name" value="FAD/NAD(P)-binding domain"/>
    <property type="match status" value="1"/>
</dbReference>
<dbReference type="InterPro" id="IPR007867">
    <property type="entry name" value="GMC_OxRtase_C"/>
</dbReference>
<dbReference type="InterPro" id="IPR012132">
    <property type="entry name" value="GMC_OxRdtase"/>
</dbReference>
<dbReference type="EMBL" id="CM000361">
    <property type="protein sequence ID" value="EDX04557.1"/>
    <property type="molecule type" value="Genomic_DNA"/>
</dbReference>
<feature type="region of interest" description="Disordered" evidence="5">
    <location>
        <begin position="53"/>
        <end position="81"/>
    </location>
</feature>
<evidence type="ECO:0000256" key="2">
    <source>
        <dbReference type="ARBA" id="ARBA00010790"/>
    </source>
</evidence>
<dbReference type="PROSITE" id="PS00624">
    <property type="entry name" value="GMC_OXRED_2"/>
    <property type="match status" value="1"/>
</dbReference>
<dbReference type="GO" id="GO:0008205">
    <property type="term" value="P:ecdysone metabolic process"/>
    <property type="evidence" value="ECO:0007669"/>
    <property type="project" value="EnsemblMetazoa"/>
</dbReference>
<feature type="compositionally biased region" description="Low complexity" evidence="5">
    <location>
        <begin position="58"/>
        <end position="72"/>
    </location>
</feature>
<dbReference type="SUPFAM" id="SSF54373">
    <property type="entry name" value="FAD-linked reductases, C-terminal domain"/>
    <property type="match status" value="2"/>
</dbReference>
<protein>
    <submittedName>
        <fullName evidence="7">GD22251</fullName>
    </submittedName>
</protein>
<reference evidence="7 8" key="1">
    <citation type="journal article" date="2007" name="Nature">
        <title>Evolution of genes and genomes on the Drosophila phylogeny.</title>
        <authorList>
            <consortium name="Drosophila 12 Genomes Consortium"/>
            <person name="Clark A.G."/>
            <person name="Eisen M.B."/>
            <person name="Smith D.R."/>
            <person name="Bergman C.M."/>
            <person name="Oliver B."/>
            <person name="Markow T.A."/>
            <person name="Kaufman T.C."/>
            <person name="Kellis M."/>
            <person name="Gelbart W."/>
            <person name="Iyer V.N."/>
            <person name="Pollard D.A."/>
            <person name="Sackton T.B."/>
            <person name="Larracuente A.M."/>
            <person name="Singh N.D."/>
            <person name="Abad J.P."/>
            <person name="Abt D.N."/>
            <person name="Adryan B."/>
            <person name="Aguade M."/>
            <person name="Akashi H."/>
            <person name="Anderson W.W."/>
            <person name="Aquadro C.F."/>
            <person name="Ardell D.H."/>
            <person name="Arguello R."/>
            <person name="Artieri C.G."/>
            <person name="Barbash D.A."/>
            <person name="Barker D."/>
            <person name="Barsanti P."/>
            <person name="Batterham P."/>
            <person name="Batzoglou S."/>
            <person name="Begun D."/>
            <person name="Bhutkar A."/>
            <person name="Blanco E."/>
            <person name="Bosak S.A."/>
            <person name="Bradley R.K."/>
            <person name="Brand A.D."/>
            <person name="Brent M.R."/>
            <person name="Brooks A.N."/>
            <person name="Brown R.H."/>
            <person name="Butlin R.K."/>
            <person name="Caggese C."/>
            <person name="Calvi B.R."/>
            <person name="Bernardo de Carvalho A."/>
            <person name="Caspi A."/>
            <person name="Castrezana S."/>
            <person name="Celniker S.E."/>
            <person name="Chang J.L."/>
            <person name="Chapple C."/>
            <person name="Chatterji S."/>
            <person name="Chinwalla A."/>
            <person name="Civetta A."/>
            <person name="Clifton S.W."/>
            <person name="Comeron J.M."/>
            <person name="Costello J.C."/>
            <person name="Coyne J.A."/>
            <person name="Daub J."/>
            <person name="David R.G."/>
            <person name="Delcher A.L."/>
            <person name="Delehaunty K."/>
            <person name="Do C.B."/>
            <person name="Ebling H."/>
            <person name="Edwards K."/>
            <person name="Eickbush T."/>
            <person name="Evans J.D."/>
            <person name="Filipski A."/>
            <person name="Findeiss S."/>
            <person name="Freyhult E."/>
            <person name="Fulton L."/>
            <person name="Fulton R."/>
            <person name="Garcia A.C."/>
            <person name="Gardiner A."/>
            <person name="Garfield D.A."/>
            <person name="Garvin B.E."/>
            <person name="Gibson G."/>
            <person name="Gilbert D."/>
            <person name="Gnerre S."/>
            <person name="Godfrey J."/>
            <person name="Good R."/>
            <person name="Gotea V."/>
            <person name="Gravely B."/>
            <person name="Greenberg A.J."/>
            <person name="Griffiths-Jones S."/>
            <person name="Gross S."/>
            <person name="Guigo R."/>
            <person name="Gustafson E.A."/>
            <person name="Haerty W."/>
            <person name="Hahn M.W."/>
            <person name="Halligan D.L."/>
            <person name="Halpern A.L."/>
            <person name="Halter G.M."/>
            <person name="Han M.V."/>
            <person name="Heger A."/>
            <person name="Hillier L."/>
            <person name="Hinrichs A.S."/>
            <person name="Holmes I."/>
            <person name="Hoskins R.A."/>
            <person name="Hubisz M.J."/>
            <person name="Hultmark D."/>
            <person name="Huntley M.A."/>
            <person name="Jaffe D.B."/>
            <person name="Jagadeeshan S."/>
            <person name="Jeck W.R."/>
            <person name="Johnson J."/>
            <person name="Jones C.D."/>
            <person name="Jordan W.C."/>
            <person name="Karpen G.H."/>
            <person name="Kataoka E."/>
            <person name="Keightley P.D."/>
            <person name="Kheradpour P."/>
            <person name="Kirkness E.F."/>
            <person name="Koerich L.B."/>
            <person name="Kristiansen K."/>
            <person name="Kudrna D."/>
            <person name="Kulathinal R.J."/>
            <person name="Kumar S."/>
            <person name="Kwok R."/>
            <person name="Lander E."/>
            <person name="Langley C.H."/>
            <person name="Lapoint R."/>
            <person name="Lazzaro B.P."/>
            <person name="Lee S.J."/>
            <person name="Levesque L."/>
            <person name="Li R."/>
            <person name="Lin C.F."/>
            <person name="Lin M.F."/>
            <person name="Lindblad-Toh K."/>
            <person name="Llopart A."/>
            <person name="Long M."/>
            <person name="Low L."/>
            <person name="Lozovsky E."/>
            <person name="Lu J."/>
            <person name="Luo M."/>
            <person name="Machado C.A."/>
            <person name="Makalowski W."/>
            <person name="Marzo M."/>
            <person name="Matsuda M."/>
            <person name="Matzkin L."/>
            <person name="McAllister B."/>
            <person name="McBride C.S."/>
            <person name="McKernan B."/>
            <person name="McKernan K."/>
            <person name="Mendez-Lago M."/>
            <person name="Minx P."/>
            <person name="Mollenhauer M.U."/>
            <person name="Montooth K."/>
            <person name="Mount S.M."/>
            <person name="Mu X."/>
            <person name="Myers E."/>
            <person name="Negre B."/>
            <person name="Newfeld S."/>
            <person name="Nielsen R."/>
            <person name="Noor M.A."/>
            <person name="O'Grady P."/>
            <person name="Pachter L."/>
            <person name="Papaceit M."/>
            <person name="Parisi M.J."/>
            <person name="Parisi M."/>
            <person name="Parts L."/>
            <person name="Pedersen J.S."/>
            <person name="Pesole G."/>
            <person name="Phillippy A.M."/>
            <person name="Ponting C.P."/>
            <person name="Pop M."/>
            <person name="Porcelli D."/>
            <person name="Powell J.R."/>
            <person name="Prohaska S."/>
            <person name="Pruitt K."/>
            <person name="Puig M."/>
            <person name="Quesneville H."/>
            <person name="Ram K.R."/>
            <person name="Rand D."/>
            <person name="Rasmussen M.D."/>
            <person name="Reed L.K."/>
            <person name="Reenan R."/>
            <person name="Reily A."/>
            <person name="Remington K.A."/>
            <person name="Rieger T.T."/>
            <person name="Ritchie M.G."/>
            <person name="Robin C."/>
            <person name="Rogers Y.H."/>
            <person name="Rohde C."/>
            <person name="Rozas J."/>
            <person name="Rubenfield M.J."/>
            <person name="Ruiz A."/>
            <person name="Russo S."/>
            <person name="Salzberg S.L."/>
            <person name="Sanchez-Gracia A."/>
            <person name="Saranga D.J."/>
            <person name="Sato H."/>
            <person name="Schaeffer S.W."/>
            <person name="Schatz M.C."/>
            <person name="Schlenke T."/>
            <person name="Schwartz R."/>
            <person name="Segarra C."/>
            <person name="Singh R.S."/>
            <person name="Sirot L."/>
            <person name="Sirota M."/>
            <person name="Sisneros N.B."/>
            <person name="Smith C.D."/>
            <person name="Smith T.F."/>
            <person name="Spieth J."/>
            <person name="Stage D.E."/>
            <person name="Stark A."/>
            <person name="Stephan W."/>
            <person name="Strausberg R.L."/>
            <person name="Strempel S."/>
            <person name="Sturgill D."/>
            <person name="Sutton G."/>
            <person name="Sutton G.G."/>
            <person name="Tao W."/>
            <person name="Teichmann S."/>
            <person name="Tobari Y.N."/>
            <person name="Tomimura Y."/>
            <person name="Tsolas J.M."/>
            <person name="Valente V.L."/>
            <person name="Venter E."/>
            <person name="Venter J.C."/>
            <person name="Vicario S."/>
            <person name="Vieira F.G."/>
            <person name="Vilella A.J."/>
            <person name="Villasante A."/>
            <person name="Walenz B."/>
            <person name="Wang J."/>
            <person name="Wasserman M."/>
            <person name="Watts T."/>
            <person name="Wilson D."/>
            <person name="Wilson R.K."/>
            <person name="Wing R.A."/>
            <person name="Wolfner M.F."/>
            <person name="Wong A."/>
            <person name="Wong G.K."/>
            <person name="Wu C.I."/>
            <person name="Wu G."/>
            <person name="Yamamoto D."/>
            <person name="Yang H.P."/>
            <person name="Yang S.P."/>
            <person name="Yorke J.A."/>
            <person name="Yoshida K."/>
            <person name="Zdobnov E."/>
            <person name="Zhang P."/>
            <person name="Zhang Y."/>
            <person name="Zimin A.V."/>
            <person name="Baldwin J."/>
            <person name="Abdouelleil A."/>
            <person name="Abdulkadir J."/>
            <person name="Abebe A."/>
            <person name="Abera B."/>
            <person name="Abreu J."/>
            <person name="Acer S.C."/>
            <person name="Aftuck L."/>
            <person name="Alexander A."/>
            <person name="An P."/>
            <person name="Anderson E."/>
            <person name="Anderson S."/>
            <person name="Arachi H."/>
            <person name="Azer M."/>
            <person name="Bachantsang P."/>
            <person name="Barry A."/>
            <person name="Bayul T."/>
            <person name="Berlin A."/>
            <person name="Bessette D."/>
            <person name="Bloom T."/>
            <person name="Blye J."/>
            <person name="Boguslavskiy L."/>
            <person name="Bonnet C."/>
            <person name="Boukhgalter B."/>
            <person name="Bourzgui I."/>
            <person name="Brown A."/>
            <person name="Cahill P."/>
            <person name="Channer S."/>
            <person name="Cheshatsang Y."/>
            <person name="Chuda L."/>
            <person name="Citroen M."/>
            <person name="Collymore A."/>
            <person name="Cooke P."/>
            <person name="Costello M."/>
            <person name="D'Aco K."/>
            <person name="Daza R."/>
            <person name="De Haan G."/>
            <person name="DeGray S."/>
            <person name="DeMaso C."/>
            <person name="Dhargay N."/>
            <person name="Dooley K."/>
            <person name="Dooley E."/>
            <person name="Doricent M."/>
            <person name="Dorje P."/>
            <person name="Dorjee K."/>
            <person name="Dupes A."/>
            <person name="Elong R."/>
            <person name="Falk J."/>
            <person name="Farina A."/>
            <person name="Faro S."/>
            <person name="Ferguson D."/>
            <person name="Fisher S."/>
            <person name="Foley C.D."/>
            <person name="Franke A."/>
            <person name="Friedrich D."/>
            <person name="Gadbois L."/>
            <person name="Gearin G."/>
            <person name="Gearin C.R."/>
            <person name="Giannoukos G."/>
            <person name="Goode T."/>
            <person name="Graham J."/>
            <person name="Grandbois E."/>
            <person name="Grewal S."/>
            <person name="Gyaltsen K."/>
            <person name="Hafez N."/>
            <person name="Hagos B."/>
            <person name="Hall J."/>
            <person name="Henson C."/>
            <person name="Hollinger A."/>
            <person name="Honan T."/>
            <person name="Huard M.D."/>
            <person name="Hughes L."/>
            <person name="Hurhula B."/>
            <person name="Husby M.E."/>
            <person name="Kamat A."/>
            <person name="Kanga B."/>
            <person name="Kashin S."/>
            <person name="Khazanovich D."/>
            <person name="Kisner P."/>
            <person name="Lance K."/>
            <person name="Lara M."/>
            <person name="Lee W."/>
            <person name="Lennon N."/>
            <person name="Letendre F."/>
            <person name="LeVine R."/>
            <person name="Lipovsky A."/>
            <person name="Liu X."/>
            <person name="Liu J."/>
            <person name="Liu S."/>
            <person name="Lokyitsang T."/>
            <person name="Lokyitsang Y."/>
            <person name="Lubonja R."/>
            <person name="Lui A."/>
            <person name="MacDonald P."/>
            <person name="Magnisalis V."/>
            <person name="Maru K."/>
            <person name="Matthews C."/>
            <person name="McCusker W."/>
            <person name="McDonough S."/>
            <person name="Mehta T."/>
            <person name="Meldrim J."/>
            <person name="Meneus L."/>
            <person name="Mihai O."/>
            <person name="Mihalev A."/>
            <person name="Mihova T."/>
            <person name="Mittelman R."/>
            <person name="Mlenga V."/>
            <person name="Montmayeur A."/>
            <person name="Mulrain L."/>
            <person name="Navidi A."/>
            <person name="Naylor J."/>
            <person name="Negash T."/>
            <person name="Nguyen T."/>
            <person name="Nguyen N."/>
            <person name="Nicol R."/>
            <person name="Norbu C."/>
            <person name="Norbu N."/>
            <person name="Novod N."/>
            <person name="O'Neill B."/>
            <person name="Osman S."/>
            <person name="Markiewicz E."/>
            <person name="Oyono O.L."/>
            <person name="Patti C."/>
            <person name="Phunkhang P."/>
            <person name="Pierre F."/>
            <person name="Priest M."/>
            <person name="Raghuraman S."/>
            <person name="Rege F."/>
            <person name="Reyes R."/>
            <person name="Rise C."/>
            <person name="Rogov P."/>
            <person name="Ross K."/>
            <person name="Ryan E."/>
            <person name="Settipalli S."/>
            <person name="Shea T."/>
            <person name="Sherpa N."/>
            <person name="Shi L."/>
            <person name="Shih D."/>
            <person name="Sparrow T."/>
            <person name="Spaulding J."/>
            <person name="Stalker J."/>
            <person name="Stange-Thomann N."/>
            <person name="Stavropoulos S."/>
            <person name="Stone C."/>
            <person name="Strader C."/>
            <person name="Tesfaye S."/>
            <person name="Thomson T."/>
            <person name="Thoulutsang Y."/>
            <person name="Thoulutsang D."/>
            <person name="Topham K."/>
            <person name="Topping I."/>
            <person name="Tsamla T."/>
            <person name="Vassiliev H."/>
            <person name="Vo A."/>
            <person name="Wangchuk T."/>
            <person name="Wangdi T."/>
            <person name="Weiand M."/>
            <person name="Wilkinson J."/>
            <person name="Wilson A."/>
            <person name="Yadav S."/>
            <person name="Young G."/>
            <person name="Yu Q."/>
            <person name="Zembek L."/>
            <person name="Zhong D."/>
            <person name="Zimmer A."/>
            <person name="Zwirko Z."/>
            <person name="Jaffe D.B."/>
            <person name="Alvarez P."/>
            <person name="Brockman W."/>
            <person name="Butler J."/>
            <person name="Chin C."/>
            <person name="Gnerre S."/>
            <person name="Grabherr M."/>
            <person name="Kleber M."/>
            <person name="Mauceli E."/>
            <person name="MacCallum I."/>
        </authorList>
    </citation>
    <scope>NUCLEOTIDE SEQUENCE [LARGE SCALE GENOMIC DNA]</scope>
    <source>
        <strain evidence="8">white501</strain>
    </source>
</reference>
<comment type="similarity">
    <text evidence="2">Belongs to the GMC oxidoreductase family.</text>
</comment>
<evidence type="ECO:0000256" key="1">
    <source>
        <dbReference type="ARBA" id="ARBA00001974"/>
    </source>
</evidence>
<dbReference type="GO" id="GO:0047875">
    <property type="term" value="F:ecdysone oxidase activity"/>
    <property type="evidence" value="ECO:0007669"/>
    <property type="project" value="EnsemblMetazoa"/>
</dbReference>
<evidence type="ECO:0000256" key="4">
    <source>
        <dbReference type="ARBA" id="ARBA00022827"/>
    </source>
</evidence>
<name>B4Q9B5_DROSI</name>
<dbReference type="Pfam" id="PF05199">
    <property type="entry name" value="GMC_oxred_C"/>
    <property type="match status" value="2"/>
</dbReference>
<dbReference type="SMR" id="B4Q9B5"/>
<dbReference type="Bgee" id="FBgn0270712">
    <property type="expression patterns" value="Expressed in multicellular organism and 1 other cell type or tissue"/>
</dbReference>
<keyword evidence="3" id="KW-0285">Flavoprotein</keyword>
<dbReference type="Proteomes" id="UP000000304">
    <property type="component" value="Chromosome 2L"/>
</dbReference>
<dbReference type="InterPro" id="IPR036188">
    <property type="entry name" value="FAD/NAD-bd_sf"/>
</dbReference>
<organism evidence="7 8">
    <name type="scientific">Drosophila simulans</name>
    <name type="common">Fruit fly</name>
    <dbReference type="NCBI Taxonomy" id="7240"/>
    <lineage>
        <taxon>Eukaryota</taxon>
        <taxon>Metazoa</taxon>
        <taxon>Ecdysozoa</taxon>
        <taxon>Arthropoda</taxon>
        <taxon>Hexapoda</taxon>
        <taxon>Insecta</taxon>
        <taxon>Pterygota</taxon>
        <taxon>Neoptera</taxon>
        <taxon>Endopterygota</taxon>
        <taxon>Diptera</taxon>
        <taxon>Brachycera</taxon>
        <taxon>Muscomorpha</taxon>
        <taxon>Ephydroidea</taxon>
        <taxon>Drosophilidae</taxon>
        <taxon>Drosophila</taxon>
        <taxon>Sophophora</taxon>
    </lineage>
</organism>
<proteinExistence type="inferred from homology"/>
<dbReference type="OrthoDB" id="424794at2759"/>
<dbReference type="STRING" id="7240.B4Q9B5"/>
<feature type="domain" description="Glucose-methanol-choline oxidoreductase N-terminal" evidence="6">
    <location>
        <begin position="155"/>
        <end position="169"/>
    </location>
</feature>
<comment type="cofactor">
    <cofactor evidence="1">
        <name>FAD</name>
        <dbReference type="ChEBI" id="CHEBI:57692"/>
    </cofactor>
</comment>
<dbReference type="AlphaFoldDB" id="B4Q9B5"/>
<dbReference type="InterPro" id="IPR000172">
    <property type="entry name" value="GMC_OxRdtase_N"/>
</dbReference>
<dbReference type="HOGENOM" id="CLU_297960_0_0_1"/>
<evidence type="ECO:0000259" key="6">
    <source>
        <dbReference type="PROSITE" id="PS00624"/>
    </source>
</evidence>
<dbReference type="GO" id="GO:0050660">
    <property type="term" value="F:flavin adenine dinucleotide binding"/>
    <property type="evidence" value="ECO:0007669"/>
    <property type="project" value="InterPro"/>
</dbReference>
<evidence type="ECO:0000256" key="3">
    <source>
        <dbReference type="ARBA" id="ARBA00022630"/>
    </source>
</evidence>
<dbReference type="PANTHER" id="PTHR11552:SF147">
    <property type="entry name" value="CHOLINE DEHYDROGENASE, MITOCHONDRIAL"/>
    <property type="match status" value="1"/>
</dbReference>
<dbReference type="PhylomeDB" id="B4Q9B5"/>
<keyword evidence="4" id="KW-0274">FAD</keyword>
<keyword evidence="8" id="KW-1185">Reference proteome</keyword>
<dbReference type="PANTHER" id="PTHR11552">
    <property type="entry name" value="GLUCOSE-METHANOL-CHOLINE GMC OXIDOREDUCTASE"/>
    <property type="match status" value="1"/>
</dbReference>
<evidence type="ECO:0000313" key="7">
    <source>
        <dbReference type="EMBL" id="EDX04557.1"/>
    </source>
</evidence>
<evidence type="ECO:0000313" key="8">
    <source>
        <dbReference type="Proteomes" id="UP000000304"/>
    </source>
</evidence>
<accession>B4Q9B5</accession>